<evidence type="ECO:0000313" key="1">
    <source>
        <dbReference type="EMBL" id="SMC24506.1"/>
    </source>
</evidence>
<organism evidence="1 2">
    <name type="scientific">Clostridium acidisoli DSM 12555</name>
    <dbReference type="NCBI Taxonomy" id="1121291"/>
    <lineage>
        <taxon>Bacteria</taxon>
        <taxon>Bacillati</taxon>
        <taxon>Bacillota</taxon>
        <taxon>Clostridia</taxon>
        <taxon>Eubacteriales</taxon>
        <taxon>Clostridiaceae</taxon>
        <taxon>Clostridium</taxon>
    </lineage>
</organism>
<dbReference type="STRING" id="1121291.SAMN02745134_02183"/>
<gene>
    <name evidence="1" type="ORF">SAMN02745134_02183</name>
</gene>
<dbReference type="EMBL" id="FWXH01000007">
    <property type="protein sequence ID" value="SMC24506.1"/>
    <property type="molecule type" value="Genomic_DNA"/>
</dbReference>
<evidence type="ECO:0000313" key="2">
    <source>
        <dbReference type="Proteomes" id="UP000192468"/>
    </source>
</evidence>
<dbReference type="AlphaFoldDB" id="A0A1W1XKL5"/>
<sequence>MEICSFLTTYDDKVNCFKDCPFYCDGGDNSDCPFKSATGKSKHNVKKLYQYYFAEDYGLGFDEEIEAKLID</sequence>
<reference evidence="1 2" key="1">
    <citation type="submission" date="2017-04" db="EMBL/GenBank/DDBJ databases">
        <authorList>
            <person name="Afonso C.L."/>
            <person name="Miller P.J."/>
            <person name="Scott M.A."/>
            <person name="Spackman E."/>
            <person name="Goraichik I."/>
            <person name="Dimitrov K.M."/>
            <person name="Suarez D.L."/>
            <person name="Swayne D.E."/>
        </authorList>
    </citation>
    <scope>NUCLEOTIDE SEQUENCE [LARGE SCALE GENOMIC DNA]</scope>
    <source>
        <strain evidence="1 2">DSM 12555</strain>
    </source>
</reference>
<dbReference type="Proteomes" id="UP000192468">
    <property type="component" value="Unassembled WGS sequence"/>
</dbReference>
<protein>
    <submittedName>
        <fullName evidence="1">Uncharacterized protein</fullName>
    </submittedName>
</protein>
<dbReference type="OrthoDB" id="1938183at2"/>
<dbReference type="RefSeq" id="WP_084116008.1">
    <property type="nucleotide sequence ID" value="NZ_FWXH01000007.1"/>
</dbReference>
<accession>A0A1W1XKL5</accession>
<keyword evidence="2" id="KW-1185">Reference proteome</keyword>
<proteinExistence type="predicted"/>
<name>A0A1W1XKL5_9CLOT</name>